<protein>
    <submittedName>
        <fullName evidence="1 2">Uncharacterized protein</fullName>
    </submittedName>
</protein>
<keyword evidence="3" id="KW-1185">Reference proteome</keyword>
<reference evidence="1 3" key="2">
    <citation type="journal article" date="2014" name="BMC Genomics">
        <title>An improved genome release (version Mt4.0) for the model legume Medicago truncatula.</title>
        <authorList>
            <person name="Tang H."/>
            <person name="Krishnakumar V."/>
            <person name="Bidwell S."/>
            <person name="Rosen B."/>
            <person name="Chan A."/>
            <person name="Zhou S."/>
            <person name="Gentzbittel L."/>
            <person name="Childs K.L."/>
            <person name="Yandell M."/>
            <person name="Gundlach H."/>
            <person name="Mayer K.F."/>
            <person name="Schwartz D.C."/>
            <person name="Town C.D."/>
        </authorList>
    </citation>
    <scope>GENOME REANNOTATION</scope>
    <source>
        <strain evidence="2 3">cv. Jemalong A17</strain>
    </source>
</reference>
<organism evidence="1 3">
    <name type="scientific">Medicago truncatula</name>
    <name type="common">Barrel medic</name>
    <name type="synonym">Medicago tribuloides</name>
    <dbReference type="NCBI Taxonomy" id="3880"/>
    <lineage>
        <taxon>Eukaryota</taxon>
        <taxon>Viridiplantae</taxon>
        <taxon>Streptophyta</taxon>
        <taxon>Embryophyta</taxon>
        <taxon>Tracheophyta</taxon>
        <taxon>Spermatophyta</taxon>
        <taxon>Magnoliopsida</taxon>
        <taxon>eudicotyledons</taxon>
        <taxon>Gunneridae</taxon>
        <taxon>Pentapetalae</taxon>
        <taxon>rosids</taxon>
        <taxon>fabids</taxon>
        <taxon>Fabales</taxon>
        <taxon>Fabaceae</taxon>
        <taxon>Papilionoideae</taxon>
        <taxon>50 kb inversion clade</taxon>
        <taxon>NPAAA clade</taxon>
        <taxon>Hologalegina</taxon>
        <taxon>IRL clade</taxon>
        <taxon>Trifolieae</taxon>
        <taxon>Medicago</taxon>
    </lineage>
</organism>
<evidence type="ECO:0000313" key="3">
    <source>
        <dbReference type="Proteomes" id="UP000002051"/>
    </source>
</evidence>
<dbReference type="PaxDb" id="3880-AES91488"/>
<accession>A0A0C3X5G6</accession>
<dbReference type="HOGENOM" id="CLU_189426_0_0_1"/>
<dbReference type="Proteomes" id="UP000002051">
    <property type="component" value="Chromosome 4"/>
</dbReference>
<dbReference type="AlphaFoldDB" id="G7JCV6"/>
<name>G7JCV6_MEDTR</name>
<evidence type="ECO:0000313" key="1">
    <source>
        <dbReference type="EMBL" id="AES91488.2"/>
    </source>
</evidence>
<reference evidence="2" key="3">
    <citation type="submission" date="2015-04" db="UniProtKB">
        <authorList>
            <consortium name="EnsemblPlants"/>
        </authorList>
    </citation>
    <scope>IDENTIFICATION</scope>
    <source>
        <strain evidence="2">cv. Jemalong A17</strain>
    </source>
</reference>
<evidence type="ECO:0000313" key="2">
    <source>
        <dbReference type="EnsemblPlants" id="AES91488"/>
    </source>
</evidence>
<dbReference type="EMBL" id="CM001220">
    <property type="protein sequence ID" value="AES91488.2"/>
    <property type="molecule type" value="Genomic_DNA"/>
</dbReference>
<reference evidence="1 3" key="1">
    <citation type="journal article" date="2011" name="Nature">
        <title>The Medicago genome provides insight into the evolution of rhizobial symbioses.</title>
        <authorList>
            <person name="Young N.D."/>
            <person name="Debelle F."/>
            <person name="Oldroyd G.E."/>
            <person name="Geurts R."/>
            <person name="Cannon S.B."/>
            <person name="Udvardi M.K."/>
            <person name="Benedito V.A."/>
            <person name="Mayer K.F."/>
            <person name="Gouzy J."/>
            <person name="Schoof H."/>
            <person name="Van de Peer Y."/>
            <person name="Proost S."/>
            <person name="Cook D.R."/>
            <person name="Meyers B.C."/>
            <person name="Spannagl M."/>
            <person name="Cheung F."/>
            <person name="De Mita S."/>
            <person name="Krishnakumar V."/>
            <person name="Gundlach H."/>
            <person name="Zhou S."/>
            <person name="Mudge J."/>
            <person name="Bharti A.K."/>
            <person name="Murray J.D."/>
            <person name="Naoumkina M.A."/>
            <person name="Rosen B."/>
            <person name="Silverstein K.A."/>
            <person name="Tang H."/>
            <person name="Rombauts S."/>
            <person name="Zhao P.X."/>
            <person name="Zhou P."/>
            <person name="Barbe V."/>
            <person name="Bardou P."/>
            <person name="Bechner M."/>
            <person name="Bellec A."/>
            <person name="Berger A."/>
            <person name="Berges H."/>
            <person name="Bidwell S."/>
            <person name="Bisseling T."/>
            <person name="Choisne N."/>
            <person name="Couloux A."/>
            <person name="Denny R."/>
            <person name="Deshpande S."/>
            <person name="Dai X."/>
            <person name="Doyle J.J."/>
            <person name="Dudez A.M."/>
            <person name="Farmer A.D."/>
            <person name="Fouteau S."/>
            <person name="Franken C."/>
            <person name="Gibelin C."/>
            <person name="Gish J."/>
            <person name="Goldstein S."/>
            <person name="Gonzalez A.J."/>
            <person name="Green P.J."/>
            <person name="Hallab A."/>
            <person name="Hartog M."/>
            <person name="Hua A."/>
            <person name="Humphray S.J."/>
            <person name="Jeong D.H."/>
            <person name="Jing Y."/>
            <person name="Jocker A."/>
            <person name="Kenton S.M."/>
            <person name="Kim D.J."/>
            <person name="Klee K."/>
            <person name="Lai H."/>
            <person name="Lang C."/>
            <person name="Lin S."/>
            <person name="Macmil S.L."/>
            <person name="Magdelenat G."/>
            <person name="Matthews L."/>
            <person name="McCorrison J."/>
            <person name="Monaghan E.L."/>
            <person name="Mun J.H."/>
            <person name="Najar F.Z."/>
            <person name="Nicholson C."/>
            <person name="Noirot C."/>
            <person name="O'Bleness M."/>
            <person name="Paule C.R."/>
            <person name="Poulain J."/>
            <person name="Prion F."/>
            <person name="Qin B."/>
            <person name="Qu C."/>
            <person name="Retzel E.F."/>
            <person name="Riddle C."/>
            <person name="Sallet E."/>
            <person name="Samain S."/>
            <person name="Samson N."/>
            <person name="Sanders I."/>
            <person name="Saurat O."/>
            <person name="Scarpelli C."/>
            <person name="Schiex T."/>
            <person name="Segurens B."/>
            <person name="Severin A.J."/>
            <person name="Sherrier D.J."/>
            <person name="Shi R."/>
            <person name="Sims S."/>
            <person name="Singer S.R."/>
            <person name="Sinharoy S."/>
            <person name="Sterck L."/>
            <person name="Viollet A."/>
            <person name="Wang B.B."/>
            <person name="Wang K."/>
            <person name="Wang M."/>
            <person name="Wang X."/>
            <person name="Warfsmann J."/>
            <person name="Weissenbach J."/>
            <person name="White D.D."/>
            <person name="White J.D."/>
            <person name="Wiley G.B."/>
            <person name="Wincker P."/>
            <person name="Xing Y."/>
            <person name="Yang L."/>
            <person name="Yao Z."/>
            <person name="Ying F."/>
            <person name="Zhai J."/>
            <person name="Zhou L."/>
            <person name="Zuber A."/>
            <person name="Denarie J."/>
            <person name="Dixon R.A."/>
            <person name="May G.D."/>
            <person name="Schwartz D.C."/>
            <person name="Rogers J."/>
            <person name="Quetier F."/>
            <person name="Town C.D."/>
            <person name="Roe B.A."/>
        </authorList>
    </citation>
    <scope>NUCLEOTIDE SEQUENCE [LARGE SCALE GENOMIC DNA]</scope>
    <source>
        <strain evidence="1">A17</strain>
        <strain evidence="2 3">cv. Jemalong A17</strain>
    </source>
</reference>
<accession>G7JCV6</accession>
<gene>
    <name evidence="1" type="ordered locus">MTR_4g114090</name>
</gene>
<sequence>MDVDFNRYEDEDITLDHDDYRRSVNLDLSQNLNIASSSEMNHVRDQIIEFRKNN</sequence>
<dbReference type="EnsemblPlants" id="AES91488">
    <property type="protein sequence ID" value="AES91488"/>
    <property type="gene ID" value="MTR_4g114090"/>
</dbReference>
<proteinExistence type="predicted"/>